<protein>
    <submittedName>
        <fullName evidence="6">AraC family transcriptional regulator</fullName>
    </submittedName>
</protein>
<dbReference type="SUPFAM" id="SSF46689">
    <property type="entry name" value="Homeodomain-like"/>
    <property type="match status" value="1"/>
</dbReference>
<dbReference type="Gene3D" id="1.10.10.60">
    <property type="entry name" value="Homeodomain-like"/>
    <property type="match status" value="1"/>
</dbReference>
<dbReference type="PANTHER" id="PTHR11019">
    <property type="entry name" value="HTH-TYPE TRANSCRIPTIONAL REGULATOR NIMR"/>
    <property type="match status" value="1"/>
</dbReference>
<dbReference type="Gene3D" id="2.60.120.10">
    <property type="entry name" value="Jelly Rolls"/>
    <property type="match status" value="1"/>
</dbReference>
<evidence type="ECO:0000259" key="5">
    <source>
        <dbReference type="PROSITE" id="PS01124"/>
    </source>
</evidence>
<dbReference type="CDD" id="cd06124">
    <property type="entry name" value="cupin_NimR-like_N"/>
    <property type="match status" value="1"/>
</dbReference>
<evidence type="ECO:0000313" key="6">
    <source>
        <dbReference type="EMBL" id="KYF52674.1"/>
    </source>
</evidence>
<gene>
    <name evidence="6" type="ORF">BE08_45755</name>
</gene>
<keyword evidence="2" id="KW-0805">Transcription regulation</keyword>
<evidence type="ECO:0000313" key="7">
    <source>
        <dbReference type="Proteomes" id="UP000075420"/>
    </source>
</evidence>
<dbReference type="SUPFAM" id="SSF51182">
    <property type="entry name" value="RmlC-like cupins"/>
    <property type="match status" value="1"/>
</dbReference>
<name>A0A150PAF0_SORCE</name>
<dbReference type="GO" id="GO:0003700">
    <property type="term" value="F:DNA-binding transcription factor activity"/>
    <property type="evidence" value="ECO:0007669"/>
    <property type="project" value="InterPro"/>
</dbReference>
<evidence type="ECO:0000256" key="3">
    <source>
        <dbReference type="ARBA" id="ARBA00023125"/>
    </source>
</evidence>
<dbReference type="Pfam" id="PF02311">
    <property type="entry name" value="AraC_binding"/>
    <property type="match status" value="1"/>
</dbReference>
<dbReference type="SMART" id="SM00342">
    <property type="entry name" value="HTH_ARAC"/>
    <property type="match status" value="1"/>
</dbReference>
<dbReference type="FunFam" id="1.10.10.60:FF:000132">
    <property type="entry name" value="AraC family transcriptional regulator"/>
    <property type="match status" value="1"/>
</dbReference>
<dbReference type="EMBL" id="JELY01002404">
    <property type="protein sequence ID" value="KYF52674.1"/>
    <property type="molecule type" value="Genomic_DNA"/>
</dbReference>
<feature type="domain" description="HTH araC/xylS-type" evidence="5">
    <location>
        <begin position="175"/>
        <end position="275"/>
    </location>
</feature>
<evidence type="ECO:0000256" key="4">
    <source>
        <dbReference type="ARBA" id="ARBA00023163"/>
    </source>
</evidence>
<reference evidence="6 7" key="1">
    <citation type="submission" date="2014-02" db="EMBL/GenBank/DDBJ databases">
        <title>The small core and large imbalanced accessory genome model reveals a collaborative survival strategy of Sorangium cellulosum strains in nature.</title>
        <authorList>
            <person name="Han K."/>
            <person name="Peng R."/>
            <person name="Blom J."/>
            <person name="Li Y.-Z."/>
        </authorList>
    </citation>
    <scope>NUCLEOTIDE SEQUENCE [LARGE SCALE GENOMIC DNA]</scope>
    <source>
        <strain evidence="6 7">So0157-25</strain>
    </source>
</reference>
<dbReference type="GO" id="GO:0043565">
    <property type="term" value="F:sequence-specific DNA binding"/>
    <property type="evidence" value="ECO:0007669"/>
    <property type="project" value="InterPro"/>
</dbReference>
<keyword evidence="3" id="KW-0238">DNA-binding</keyword>
<evidence type="ECO:0000256" key="1">
    <source>
        <dbReference type="ARBA" id="ARBA00022491"/>
    </source>
</evidence>
<dbReference type="InterPro" id="IPR014710">
    <property type="entry name" value="RmlC-like_jellyroll"/>
</dbReference>
<organism evidence="6 7">
    <name type="scientific">Sorangium cellulosum</name>
    <name type="common">Polyangium cellulosum</name>
    <dbReference type="NCBI Taxonomy" id="56"/>
    <lineage>
        <taxon>Bacteria</taxon>
        <taxon>Pseudomonadati</taxon>
        <taxon>Myxococcota</taxon>
        <taxon>Polyangia</taxon>
        <taxon>Polyangiales</taxon>
        <taxon>Polyangiaceae</taxon>
        <taxon>Sorangium</taxon>
    </lineage>
</organism>
<accession>A0A150PAF0</accession>
<dbReference type="InterPro" id="IPR018060">
    <property type="entry name" value="HTH_AraC"/>
</dbReference>
<proteinExistence type="predicted"/>
<keyword evidence="1" id="KW-0678">Repressor</keyword>
<evidence type="ECO:0000256" key="2">
    <source>
        <dbReference type="ARBA" id="ARBA00023015"/>
    </source>
</evidence>
<dbReference type="InterPro" id="IPR009057">
    <property type="entry name" value="Homeodomain-like_sf"/>
</dbReference>
<dbReference type="PANTHER" id="PTHR11019:SF199">
    <property type="entry name" value="HTH-TYPE TRANSCRIPTIONAL REGULATOR NIMR"/>
    <property type="match status" value="1"/>
</dbReference>
<dbReference type="PROSITE" id="PS01124">
    <property type="entry name" value="HTH_ARAC_FAMILY_2"/>
    <property type="match status" value="1"/>
</dbReference>
<dbReference type="InterPro" id="IPR003313">
    <property type="entry name" value="AraC-bd"/>
</dbReference>
<dbReference type="Pfam" id="PF12833">
    <property type="entry name" value="HTH_18"/>
    <property type="match status" value="1"/>
</dbReference>
<keyword evidence="4" id="KW-0804">Transcription</keyword>
<dbReference type="AlphaFoldDB" id="A0A150PAF0"/>
<comment type="caution">
    <text evidence="6">The sequence shown here is derived from an EMBL/GenBank/DDBJ whole genome shotgun (WGS) entry which is preliminary data.</text>
</comment>
<dbReference type="Proteomes" id="UP000075420">
    <property type="component" value="Unassembled WGS sequence"/>
</dbReference>
<sequence>MTSGPGGAVASFESLASRFVLEERGRWKTAVARPANAIKLSMESGGIESEPHAHRESQLVYMVRGEMICEASGALWIVPPQSALWIPGSVTHRLRARAPLEGYGVFLDPGAAPGLPRDCCAVSVTPLFRELLLRLATRPAHYDLGGPDARLVGVLLDELAAVSIEDHRLPMPADPRLRRLVDAMTADPAIGVTTRTWARRIGVSERTLNRLLVEETGLSFGRFRQRLHVILAIQKLSRGATVQGVALDLGYESASGFVTMFRKALGTSPARYMAGRLAAPA</sequence>
<dbReference type="InterPro" id="IPR011051">
    <property type="entry name" value="RmlC_Cupin_sf"/>
</dbReference>